<dbReference type="InterPro" id="IPR011990">
    <property type="entry name" value="TPR-like_helical_dom_sf"/>
</dbReference>
<dbReference type="OrthoDB" id="3174898at2"/>
<organism evidence="6 7">
    <name type="scientific">Nocardioides alpinus</name>
    <dbReference type="NCBI Taxonomy" id="748909"/>
    <lineage>
        <taxon>Bacteria</taxon>
        <taxon>Bacillati</taxon>
        <taxon>Actinomycetota</taxon>
        <taxon>Actinomycetes</taxon>
        <taxon>Propionibacteriales</taxon>
        <taxon>Nocardioidaceae</taxon>
        <taxon>Nocardioides</taxon>
    </lineage>
</organism>
<evidence type="ECO:0000256" key="1">
    <source>
        <dbReference type="ARBA" id="ARBA00023015"/>
    </source>
</evidence>
<dbReference type="Pfam" id="PF13424">
    <property type="entry name" value="TPR_12"/>
    <property type="match status" value="1"/>
</dbReference>
<keyword evidence="3" id="KW-0804">Transcription</keyword>
<evidence type="ECO:0000256" key="3">
    <source>
        <dbReference type="ARBA" id="ARBA00023163"/>
    </source>
</evidence>
<dbReference type="InterPro" id="IPR027417">
    <property type="entry name" value="P-loop_NTPase"/>
</dbReference>
<dbReference type="PANTHER" id="PTHR44688:SF16">
    <property type="entry name" value="DNA-BINDING TRANSCRIPTIONAL ACTIVATOR DEVR_DOSR"/>
    <property type="match status" value="1"/>
</dbReference>
<reference evidence="6" key="1">
    <citation type="submission" date="2016-10" db="EMBL/GenBank/DDBJ databases">
        <authorList>
            <person name="de Groot N.N."/>
        </authorList>
    </citation>
    <scope>NUCLEOTIDE SEQUENCE [LARGE SCALE GENOMIC DNA]</scope>
    <source>
        <strain evidence="6">CGMCC 1.10697</strain>
    </source>
</reference>
<dbReference type="AlphaFoldDB" id="A0A1I1AVM1"/>
<evidence type="ECO:0000313" key="6">
    <source>
        <dbReference type="EMBL" id="SFB42129.1"/>
    </source>
</evidence>
<keyword evidence="2" id="KW-0238">DNA-binding</keyword>
<dbReference type="PANTHER" id="PTHR44688">
    <property type="entry name" value="DNA-BINDING TRANSCRIPTIONAL ACTIVATOR DEVR_DOSR"/>
    <property type="match status" value="1"/>
</dbReference>
<evidence type="ECO:0000256" key="2">
    <source>
        <dbReference type="ARBA" id="ARBA00023125"/>
    </source>
</evidence>
<evidence type="ECO:0000313" key="7">
    <source>
        <dbReference type="Proteomes" id="UP000199113"/>
    </source>
</evidence>
<dbReference type="InterPro" id="IPR000792">
    <property type="entry name" value="Tscrpt_reg_LuxR_C"/>
</dbReference>
<dbReference type="SUPFAM" id="SSF46894">
    <property type="entry name" value="C-terminal effector domain of the bipartite response regulators"/>
    <property type="match status" value="1"/>
</dbReference>
<dbReference type="InterPro" id="IPR036388">
    <property type="entry name" value="WH-like_DNA-bd_sf"/>
</dbReference>
<protein>
    <submittedName>
        <fullName evidence="6">ATP-, maltotriose-and DNA-dependent transcriptional regulator MalT</fullName>
    </submittedName>
</protein>
<dbReference type="SMART" id="SM00028">
    <property type="entry name" value="TPR"/>
    <property type="match status" value="2"/>
</dbReference>
<sequence length="901" mass="96636">MTATEGLSDTTTSGAPPVPAPAERRDDDGARRSPVPGAPWLPKHFVPRPLLWSLLDEATEHPVTVVVAPAGAGKTLGVAGWLAASSPTITPRWFSATRNTPVELLEEVLDQASERAGPVPQLVVVDDAHLLPAACVRIINHRLTHSPDSVRLILLGRWDLAIDRLVPELLGHLTVLRGDVLRLTAEEAESLAGMHAPGARPEVLAAVVRRADGWCAALVLAARASKTLRHAADLELLGTSGGPIADLVAGEVFVGLRPQERHLLLCVAGEPDLTEETARHLTRDARAGEALRALESTGLLVSRVSTGPGPDGGGDPEHYRIHPLLLEVVRRRMVAGGVDVQQAVGTILRATRLDLSRGRTQVALRRFVALGRLDEAADVLVEQGPRLLAHGPDDHVSSFVRQAGPALEDHPDTWGLLALARWSAGDDDGGRHWADRFLRRVGTHTSAVSSLQLHTVRLHRARSTGEHADELVTAALDDVRRAGEAPVHDPYLALALLQVGVAENWLGRLRDAEAHLSEAVTVGRAEGLVATTAEALTHLALTQVMLGREQAALELAEEAIDLVEQHPGTSHVARTRADLVRMLVWFGTHPLTPAPGRKRDAGRATYPDVDPLTFRLPDEPDDLTSRFWWQIMHARLTLLEGSVSGALRSLDALSPAAQQPEHLRVSALMERAGLAVITSNKDALRAIDQALAESDAEAERCWVRGASADIEGDLPAAAAHYLDAAEQAHRAQPPTAVLALTCAAQLVHYLGDPVAAHALITRASEAAETRRLGSPFLGWSRHGTRVGQLLASVPDTDGSGWRTELRGACADRAGVATLFATTVATARELATVEDDRVMPTLSPRELEVLQELARGSTYGDAAANLYLSENTIKTHVSSLYTKLSVSRRSEALAVARKLHLI</sequence>
<name>A0A1I1AVM1_9ACTN</name>
<evidence type="ECO:0000256" key="4">
    <source>
        <dbReference type="SAM" id="MobiDB-lite"/>
    </source>
</evidence>
<dbReference type="Gene3D" id="1.25.40.10">
    <property type="entry name" value="Tetratricopeptide repeat domain"/>
    <property type="match status" value="1"/>
</dbReference>
<dbReference type="Pfam" id="PF25873">
    <property type="entry name" value="WHD_MalT"/>
    <property type="match status" value="1"/>
</dbReference>
<feature type="domain" description="HTH luxR-type" evidence="5">
    <location>
        <begin position="834"/>
        <end position="899"/>
    </location>
</feature>
<dbReference type="InterPro" id="IPR016032">
    <property type="entry name" value="Sig_transdc_resp-reg_C-effctor"/>
</dbReference>
<evidence type="ECO:0000259" key="5">
    <source>
        <dbReference type="PROSITE" id="PS50043"/>
    </source>
</evidence>
<dbReference type="PRINTS" id="PR00038">
    <property type="entry name" value="HTHLUXR"/>
</dbReference>
<dbReference type="EMBL" id="FOKC01000011">
    <property type="protein sequence ID" value="SFB42129.1"/>
    <property type="molecule type" value="Genomic_DNA"/>
</dbReference>
<dbReference type="GO" id="GO:0006355">
    <property type="term" value="P:regulation of DNA-templated transcription"/>
    <property type="evidence" value="ECO:0007669"/>
    <property type="project" value="InterPro"/>
</dbReference>
<dbReference type="GO" id="GO:0003677">
    <property type="term" value="F:DNA binding"/>
    <property type="evidence" value="ECO:0007669"/>
    <property type="project" value="UniProtKB-KW"/>
</dbReference>
<dbReference type="SMART" id="SM00421">
    <property type="entry name" value="HTH_LUXR"/>
    <property type="match status" value="1"/>
</dbReference>
<dbReference type="Pfam" id="PF00196">
    <property type="entry name" value="GerE"/>
    <property type="match status" value="1"/>
</dbReference>
<dbReference type="SUPFAM" id="SSF52540">
    <property type="entry name" value="P-loop containing nucleoside triphosphate hydrolases"/>
    <property type="match status" value="1"/>
</dbReference>
<dbReference type="Proteomes" id="UP000199113">
    <property type="component" value="Unassembled WGS sequence"/>
</dbReference>
<dbReference type="SUPFAM" id="SSF48452">
    <property type="entry name" value="TPR-like"/>
    <property type="match status" value="1"/>
</dbReference>
<dbReference type="PROSITE" id="PS50043">
    <property type="entry name" value="HTH_LUXR_2"/>
    <property type="match status" value="1"/>
</dbReference>
<dbReference type="STRING" id="748909.SAMN05192575_11155"/>
<dbReference type="CDD" id="cd06170">
    <property type="entry name" value="LuxR_C_like"/>
    <property type="match status" value="1"/>
</dbReference>
<dbReference type="Gene3D" id="1.10.10.10">
    <property type="entry name" value="Winged helix-like DNA-binding domain superfamily/Winged helix DNA-binding domain"/>
    <property type="match status" value="1"/>
</dbReference>
<accession>A0A1I1AVM1</accession>
<keyword evidence="1" id="KW-0805">Transcription regulation</keyword>
<dbReference type="InterPro" id="IPR059106">
    <property type="entry name" value="WHD_MalT"/>
</dbReference>
<dbReference type="InterPro" id="IPR019734">
    <property type="entry name" value="TPR_rpt"/>
</dbReference>
<dbReference type="RefSeq" id="WP_139227793.1">
    <property type="nucleotide sequence ID" value="NZ_FOKC01000011.1"/>
</dbReference>
<feature type="compositionally biased region" description="Polar residues" evidence="4">
    <location>
        <begin position="1"/>
        <end position="14"/>
    </location>
</feature>
<gene>
    <name evidence="6" type="ORF">SAMN05192575_11155</name>
</gene>
<feature type="compositionally biased region" description="Basic and acidic residues" evidence="4">
    <location>
        <begin position="22"/>
        <end position="31"/>
    </location>
</feature>
<feature type="region of interest" description="Disordered" evidence="4">
    <location>
        <begin position="1"/>
        <end position="39"/>
    </location>
</feature>
<proteinExistence type="predicted"/>